<dbReference type="Proteomes" id="UP001229421">
    <property type="component" value="Unassembled WGS sequence"/>
</dbReference>
<reference evidence="2" key="1">
    <citation type="journal article" date="2023" name="bioRxiv">
        <title>Improved chromosome-level genome assembly for marigold (Tagetes erecta).</title>
        <authorList>
            <person name="Jiang F."/>
            <person name="Yuan L."/>
            <person name="Wang S."/>
            <person name="Wang H."/>
            <person name="Xu D."/>
            <person name="Wang A."/>
            <person name="Fan W."/>
        </authorList>
    </citation>
    <scope>NUCLEOTIDE SEQUENCE</scope>
    <source>
        <strain evidence="2">WSJ</strain>
        <tissue evidence="2">Leaf</tissue>
    </source>
</reference>
<dbReference type="AlphaFoldDB" id="A0AAD8LLU7"/>
<organism evidence="2 3">
    <name type="scientific">Tagetes erecta</name>
    <name type="common">African marigold</name>
    <dbReference type="NCBI Taxonomy" id="13708"/>
    <lineage>
        <taxon>Eukaryota</taxon>
        <taxon>Viridiplantae</taxon>
        <taxon>Streptophyta</taxon>
        <taxon>Embryophyta</taxon>
        <taxon>Tracheophyta</taxon>
        <taxon>Spermatophyta</taxon>
        <taxon>Magnoliopsida</taxon>
        <taxon>eudicotyledons</taxon>
        <taxon>Gunneridae</taxon>
        <taxon>Pentapetalae</taxon>
        <taxon>asterids</taxon>
        <taxon>campanulids</taxon>
        <taxon>Asterales</taxon>
        <taxon>Asteraceae</taxon>
        <taxon>Asteroideae</taxon>
        <taxon>Heliantheae alliance</taxon>
        <taxon>Tageteae</taxon>
        <taxon>Tagetes</taxon>
    </lineage>
</organism>
<comment type="caution">
    <text evidence="2">The sequence shown here is derived from an EMBL/GenBank/DDBJ whole genome shotgun (WGS) entry which is preliminary data.</text>
</comment>
<protein>
    <submittedName>
        <fullName evidence="2">Uncharacterized protein</fullName>
    </submittedName>
</protein>
<gene>
    <name evidence="2" type="ORF">QVD17_07047</name>
</gene>
<feature type="transmembrane region" description="Helical" evidence="1">
    <location>
        <begin position="12"/>
        <end position="32"/>
    </location>
</feature>
<evidence type="ECO:0000313" key="2">
    <source>
        <dbReference type="EMBL" id="KAK1441206.1"/>
    </source>
</evidence>
<evidence type="ECO:0000256" key="1">
    <source>
        <dbReference type="SAM" id="Phobius"/>
    </source>
</evidence>
<accession>A0AAD8LLU7</accession>
<dbReference type="EMBL" id="JAUHHV010000001">
    <property type="protein sequence ID" value="KAK1441206.1"/>
    <property type="molecule type" value="Genomic_DNA"/>
</dbReference>
<evidence type="ECO:0000313" key="3">
    <source>
        <dbReference type="Proteomes" id="UP001229421"/>
    </source>
</evidence>
<keyword evidence="3" id="KW-1185">Reference proteome</keyword>
<keyword evidence="1" id="KW-0472">Membrane</keyword>
<sequence>MNTQTRTSFPHFAINTIIIIFLFRPKISHFIIHRSFNNTHQHQHQLIHSNLSWSKVPNFIQKWKYLMGRR</sequence>
<name>A0AAD8LLU7_TARER</name>
<proteinExistence type="predicted"/>
<keyword evidence="1" id="KW-1133">Transmembrane helix</keyword>
<keyword evidence="1" id="KW-0812">Transmembrane</keyword>